<dbReference type="PANTHER" id="PTHR40841">
    <property type="entry name" value="SIDEROPHORE TRIACETYLFUSARININE C ESTERASE"/>
    <property type="match status" value="1"/>
</dbReference>
<evidence type="ECO:0000313" key="3">
    <source>
        <dbReference type="EMBL" id="KKN37388.1"/>
    </source>
</evidence>
<dbReference type="InterPro" id="IPR029058">
    <property type="entry name" value="AB_hydrolase_fold"/>
</dbReference>
<dbReference type="InterPro" id="IPR052558">
    <property type="entry name" value="Siderophore_Hydrolase_D"/>
</dbReference>
<sequence length="399" mass="45086">MKLLLSLVLVLTVSTSFSSYANTSTTDIPVGKKVILQSKILNEDRPIRIFIPDTVKDAQPLYVIYLLDGVEHFHTASGVIKSLVDYEQIPNAMLVGIDTTNRVRDYLPKVQGEPKTEFQTFVKNKWPDAGQTDNFLKFVSDELMPYINSNYSTNGYSTLIGHSNAGTLALYTLVNQPELFNNYIAISPNSWWSDEELKNNIIKYTKNPKGAQSLFISVASEGARFYTGVLNTLVNLEQQMPTQLKWEYKHYPTFSHMGTILPALSDSLIHLFGDLIFKVTDEHGRFADVSLITGYYQALSDKYGFELKIPQDVYVEFAHSQQKFGNTAKAIATLKHFTTQYPNAAYSHMRLSQGYTADKQFKEAVTSMKHALELAKQNSRDPMLIDALKDMVNEAQEKL</sequence>
<comment type="similarity">
    <text evidence="1">Belongs to the esterase D family.</text>
</comment>
<comment type="caution">
    <text evidence="3">The sequence shown here is derived from an EMBL/GenBank/DDBJ whole genome shotgun (WGS) entry which is preliminary data.</text>
</comment>
<organism evidence="3">
    <name type="scientific">marine sediment metagenome</name>
    <dbReference type="NCBI Taxonomy" id="412755"/>
    <lineage>
        <taxon>unclassified sequences</taxon>
        <taxon>metagenomes</taxon>
        <taxon>ecological metagenomes</taxon>
    </lineage>
</organism>
<dbReference type="EMBL" id="LAZR01001897">
    <property type="protein sequence ID" value="KKN37388.1"/>
    <property type="molecule type" value="Genomic_DNA"/>
</dbReference>
<evidence type="ECO:0000256" key="1">
    <source>
        <dbReference type="ARBA" id="ARBA00005622"/>
    </source>
</evidence>
<evidence type="ECO:0000256" key="2">
    <source>
        <dbReference type="ARBA" id="ARBA00022801"/>
    </source>
</evidence>
<name>A0A0F9T7B4_9ZZZZ</name>
<accession>A0A0F9T7B4</accession>
<dbReference type="InterPro" id="IPR000801">
    <property type="entry name" value="Esterase-like"/>
</dbReference>
<dbReference type="SUPFAM" id="SSF53474">
    <property type="entry name" value="alpha/beta-Hydrolases"/>
    <property type="match status" value="1"/>
</dbReference>
<dbReference type="PANTHER" id="PTHR40841:SF2">
    <property type="entry name" value="SIDEROPHORE-DEGRADING ESTERASE (EUROFUNG)"/>
    <property type="match status" value="1"/>
</dbReference>
<dbReference type="GO" id="GO:0016788">
    <property type="term" value="F:hydrolase activity, acting on ester bonds"/>
    <property type="evidence" value="ECO:0007669"/>
    <property type="project" value="TreeGrafter"/>
</dbReference>
<dbReference type="InterPro" id="IPR011990">
    <property type="entry name" value="TPR-like_helical_dom_sf"/>
</dbReference>
<gene>
    <name evidence="3" type="ORF">LCGC14_0763980</name>
</gene>
<dbReference type="Pfam" id="PF00756">
    <property type="entry name" value="Esterase"/>
    <property type="match status" value="1"/>
</dbReference>
<proteinExistence type="inferred from homology"/>
<protein>
    <submittedName>
        <fullName evidence="3">Uncharacterized protein</fullName>
    </submittedName>
</protein>
<dbReference type="SUPFAM" id="SSF48452">
    <property type="entry name" value="TPR-like"/>
    <property type="match status" value="1"/>
</dbReference>
<dbReference type="Gene3D" id="3.40.50.1820">
    <property type="entry name" value="alpha/beta hydrolase"/>
    <property type="match status" value="1"/>
</dbReference>
<dbReference type="AlphaFoldDB" id="A0A0F9T7B4"/>
<reference evidence="3" key="1">
    <citation type="journal article" date="2015" name="Nature">
        <title>Complex archaea that bridge the gap between prokaryotes and eukaryotes.</title>
        <authorList>
            <person name="Spang A."/>
            <person name="Saw J.H."/>
            <person name="Jorgensen S.L."/>
            <person name="Zaremba-Niedzwiedzka K."/>
            <person name="Martijn J."/>
            <person name="Lind A.E."/>
            <person name="van Eijk R."/>
            <person name="Schleper C."/>
            <person name="Guy L."/>
            <person name="Ettema T.J."/>
        </authorList>
    </citation>
    <scope>NUCLEOTIDE SEQUENCE</scope>
</reference>
<keyword evidence="2" id="KW-0378">Hydrolase</keyword>